<name>A0A4R4E503_9BACL</name>
<sequence length="80" mass="8876">MKTSTSIKFQNKSIPVYIEPSVTTKSNAVSLLVETLNRKFVSGKKAIKKCLETLVSIEIVGCEAILHSKREFDSLAISLY</sequence>
<keyword evidence="2" id="KW-1185">Reference proteome</keyword>
<reference evidence="1 2" key="1">
    <citation type="submission" date="2019-03" db="EMBL/GenBank/DDBJ databases">
        <authorList>
            <person name="Kim M.K.M."/>
        </authorList>
    </citation>
    <scope>NUCLEOTIDE SEQUENCE [LARGE SCALE GENOMIC DNA]</scope>
    <source>
        <strain evidence="1 2">18JY21-1</strain>
    </source>
</reference>
<gene>
    <name evidence="1" type="ORF">E0485_22320</name>
</gene>
<dbReference type="EMBL" id="SKFG01000038">
    <property type="protein sequence ID" value="TCZ72323.1"/>
    <property type="molecule type" value="Genomic_DNA"/>
</dbReference>
<dbReference type="Proteomes" id="UP000295418">
    <property type="component" value="Unassembled WGS sequence"/>
</dbReference>
<organism evidence="1 2">
    <name type="scientific">Paenibacillus albiflavus</name>
    <dbReference type="NCBI Taxonomy" id="2545760"/>
    <lineage>
        <taxon>Bacteria</taxon>
        <taxon>Bacillati</taxon>
        <taxon>Bacillota</taxon>
        <taxon>Bacilli</taxon>
        <taxon>Bacillales</taxon>
        <taxon>Paenibacillaceae</taxon>
        <taxon>Paenibacillus</taxon>
    </lineage>
</organism>
<dbReference type="OrthoDB" id="2626786at2"/>
<accession>A0A4R4E503</accession>
<dbReference type="RefSeq" id="WP_132420267.1">
    <property type="nucleotide sequence ID" value="NZ_SKFG01000038.1"/>
</dbReference>
<comment type="caution">
    <text evidence="1">The sequence shown here is derived from an EMBL/GenBank/DDBJ whole genome shotgun (WGS) entry which is preliminary data.</text>
</comment>
<protein>
    <submittedName>
        <fullName evidence="1">3-dehydroquinate dehydratase</fullName>
    </submittedName>
</protein>
<dbReference type="AlphaFoldDB" id="A0A4R4E503"/>
<evidence type="ECO:0000313" key="1">
    <source>
        <dbReference type="EMBL" id="TCZ72323.1"/>
    </source>
</evidence>
<evidence type="ECO:0000313" key="2">
    <source>
        <dbReference type="Proteomes" id="UP000295418"/>
    </source>
</evidence>
<proteinExistence type="predicted"/>